<name>A0ABT1PV65_9ACTN</name>
<protein>
    <recommendedName>
        <fullName evidence="5">Integral membrane protein</fullName>
    </recommendedName>
</protein>
<sequence length="531" mass="57414">MRVAADKGAKSAAEPAEPRGTDAAAGRLSRLRRDTRVSWVRANRLWKGVAVAAGLIVVLLALMVIRLPWAGDLGIHAATIERLRHDLGNPGDPLVNADVASPYYSPWMAALAVIGQVTGVSTFGVLHFAALVDLVLLVTGIHHFVRTLTRRRAAVPLAILSMTLLMGWGLFTWSGFPGLTSLALCLAYPSTFALGASLHLWALLRKALTRGWKLPAFLGLGVLLALVMLVHQFTGVVAVCGLLALLLGARPFPALAVWLRVAVAAALALAILLVWPYYSFLSLLGVGGLDSVHKPLYEHLFSHYGLVLVGVVALWMRFRRDRRDPLVLLFALGVLVFAVGGITGHYSYGRILPAVLISAQLALAVECVEAPDRDNRAILGTVAGAALLMGCWAQAGTLSYVLPTKSLPVIGKAPTQKTWGSFAWVTKHVPYGGVVMTEDYFPLRQLPAYGPYTVESGYPDFFLKDTAQRAKDTKAYFSPTTTREERLALLHAYHVGWVLQTAHDGGLSEHDPALQLVEKGPKGELLFKIVR</sequence>
<keyword evidence="2" id="KW-1133">Transmembrane helix</keyword>
<feature type="transmembrane region" description="Helical" evidence="2">
    <location>
        <begin position="300"/>
        <end position="318"/>
    </location>
</feature>
<evidence type="ECO:0000256" key="2">
    <source>
        <dbReference type="SAM" id="Phobius"/>
    </source>
</evidence>
<comment type="caution">
    <text evidence="3">The sequence shown here is derived from an EMBL/GenBank/DDBJ whole genome shotgun (WGS) entry which is preliminary data.</text>
</comment>
<evidence type="ECO:0008006" key="5">
    <source>
        <dbReference type="Google" id="ProtNLM"/>
    </source>
</evidence>
<feature type="transmembrane region" description="Helical" evidence="2">
    <location>
        <begin position="211"/>
        <end position="229"/>
    </location>
</feature>
<feature type="transmembrane region" description="Helical" evidence="2">
    <location>
        <begin position="153"/>
        <end position="173"/>
    </location>
</feature>
<evidence type="ECO:0000313" key="4">
    <source>
        <dbReference type="Proteomes" id="UP001057702"/>
    </source>
</evidence>
<evidence type="ECO:0000256" key="1">
    <source>
        <dbReference type="SAM" id="MobiDB-lite"/>
    </source>
</evidence>
<keyword evidence="4" id="KW-1185">Reference proteome</keyword>
<accession>A0ABT1PV65</accession>
<feature type="transmembrane region" description="Helical" evidence="2">
    <location>
        <begin position="179"/>
        <end position="204"/>
    </location>
</feature>
<feature type="transmembrane region" description="Helical" evidence="2">
    <location>
        <begin position="235"/>
        <end position="252"/>
    </location>
</feature>
<evidence type="ECO:0000313" key="3">
    <source>
        <dbReference type="EMBL" id="MCQ4080452.1"/>
    </source>
</evidence>
<proteinExistence type="predicted"/>
<dbReference type="Proteomes" id="UP001057702">
    <property type="component" value="Unassembled WGS sequence"/>
</dbReference>
<gene>
    <name evidence="3" type="ORF">NGB36_07520</name>
</gene>
<reference evidence="3" key="1">
    <citation type="submission" date="2022-06" db="EMBL/GenBank/DDBJ databases">
        <title>Draft genome sequence of Streptomyces sp. RB6PN25 isolated from peat swamp forest in Thailand.</title>
        <authorList>
            <person name="Duangmal K."/>
            <person name="Klaysubun C."/>
        </authorList>
    </citation>
    <scope>NUCLEOTIDE SEQUENCE</scope>
    <source>
        <strain evidence="3">RB6PN25</strain>
    </source>
</reference>
<keyword evidence="2" id="KW-0472">Membrane</keyword>
<feature type="transmembrane region" description="Helical" evidence="2">
    <location>
        <begin position="259"/>
        <end position="280"/>
    </location>
</feature>
<feature type="transmembrane region" description="Helical" evidence="2">
    <location>
        <begin position="325"/>
        <end position="342"/>
    </location>
</feature>
<feature type="transmembrane region" description="Helical" evidence="2">
    <location>
        <begin position="108"/>
        <end position="141"/>
    </location>
</feature>
<feature type="region of interest" description="Disordered" evidence="1">
    <location>
        <begin position="1"/>
        <end position="27"/>
    </location>
</feature>
<organism evidence="3 4">
    <name type="scientific">Streptomyces humicola</name>
    <dbReference type="NCBI Taxonomy" id="2953240"/>
    <lineage>
        <taxon>Bacteria</taxon>
        <taxon>Bacillati</taxon>
        <taxon>Actinomycetota</taxon>
        <taxon>Actinomycetes</taxon>
        <taxon>Kitasatosporales</taxon>
        <taxon>Streptomycetaceae</taxon>
        <taxon>Streptomyces</taxon>
    </lineage>
</organism>
<dbReference type="EMBL" id="JANFNG010000003">
    <property type="protein sequence ID" value="MCQ4080452.1"/>
    <property type="molecule type" value="Genomic_DNA"/>
</dbReference>
<dbReference type="RefSeq" id="WP_255919342.1">
    <property type="nucleotide sequence ID" value="NZ_JANFNG010000003.1"/>
</dbReference>
<keyword evidence="2" id="KW-0812">Transmembrane</keyword>
<feature type="transmembrane region" description="Helical" evidence="2">
    <location>
        <begin position="45"/>
        <end position="65"/>
    </location>
</feature>